<dbReference type="Proteomes" id="UP001597104">
    <property type="component" value="Unassembled WGS sequence"/>
</dbReference>
<feature type="compositionally biased region" description="Polar residues" evidence="1">
    <location>
        <begin position="36"/>
        <end position="57"/>
    </location>
</feature>
<dbReference type="RefSeq" id="WP_137638502.1">
    <property type="nucleotide sequence ID" value="NZ_BJDN01000026.1"/>
</dbReference>
<protein>
    <submittedName>
        <fullName evidence="3">Uncharacterized protein</fullName>
    </submittedName>
</protein>
<name>A0ABW3EDV6_9LACO</name>
<feature type="signal peptide" evidence="2">
    <location>
        <begin position="1"/>
        <end position="28"/>
    </location>
</feature>
<keyword evidence="4" id="KW-1185">Reference proteome</keyword>
<gene>
    <name evidence="3" type="ORF">ACFQZ7_07370</name>
</gene>
<organism evidence="3 4">
    <name type="scientific">Loigolactobacillus binensis</name>
    <dbReference type="NCBI Taxonomy" id="2559922"/>
    <lineage>
        <taxon>Bacteria</taxon>
        <taxon>Bacillati</taxon>
        <taxon>Bacillota</taxon>
        <taxon>Bacilli</taxon>
        <taxon>Lactobacillales</taxon>
        <taxon>Lactobacillaceae</taxon>
        <taxon>Loigolactobacillus</taxon>
    </lineage>
</organism>
<feature type="chain" id="PRO_5046086599" evidence="2">
    <location>
        <begin position="29"/>
        <end position="95"/>
    </location>
</feature>
<keyword evidence="2" id="KW-0732">Signal</keyword>
<evidence type="ECO:0000256" key="1">
    <source>
        <dbReference type="SAM" id="MobiDB-lite"/>
    </source>
</evidence>
<accession>A0ABW3EDV6</accession>
<comment type="caution">
    <text evidence="3">The sequence shown here is derived from an EMBL/GenBank/DDBJ whole genome shotgun (WGS) entry which is preliminary data.</text>
</comment>
<evidence type="ECO:0000256" key="2">
    <source>
        <dbReference type="SAM" id="SignalP"/>
    </source>
</evidence>
<reference evidence="4" key="1">
    <citation type="journal article" date="2019" name="Int. J. Syst. Evol. Microbiol.">
        <title>The Global Catalogue of Microorganisms (GCM) 10K type strain sequencing project: providing services to taxonomists for standard genome sequencing and annotation.</title>
        <authorList>
            <consortium name="The Broad Institute Genomics Platform"/>
            <consortium name="The Broad Institute Genome Sequencing Center for Infectious Disease"/>
            <person name="Wu L."/>
            <person name="Ma J."/>
        </authorList>
    </citation>
    <scope>NUCLEOTIDE SEQUENCE [LARGE SCALE GENOMIC DNA]</scope>
    <source>
        <strain evidence="4">CCM 8925</strain>
    </source>
</reference>
<proteinExistence type="predicted"/>
<sequence>MVKANKQVAKLVTAAAVTGTLAFGANLANNQQTVKAATTDNAADNQSQETDAKTATPTVDEAQQDVTDAKVDQAVAQNKVDNANQTVANDTNTAN</sequence>
<feature type="region of interest" description="Disordered" evidence="1">
    <location>
        <begin position="36"/>
        <end position="60"/>
    </location>
</feature>
<evidence type="ECO:0000313" key="3">
    <source>
        <dbReference type="EMBL" id="MFD0897557.1"/>
    </source>
</evidence>
<evidence type="ECO:0000313" key="4">
    <source>
        <dbReference type="Proteomes" id="UP001597104"/>
    </source>
</evidence>
<dbReference type="EMBL" id="JBHTIO010000036">
    <property type="protein sequence ID" value="MFD0897557.1"/>
    <property type="molecule type" value="Genomic_DNA"/>
</dbReference>